<dbReference type="PANTHER" id="PTHR24178">
    <property type="entry name" value="MOLTING PROTEIN MLT-4"/>
    <property type="match status" value="1"/>
</dbReference>
<evidence type="ECO:0000256" key="1">
    <source>
        <dbReference type="ARBA" id="ARBA00022737"/>
    </source>
</evidence>
<sequence>MKMTSFRSNSAQQQESSTKSFRRKRGRKSYEEKRSEKECTTMSVDIIYHDAHQVFHLLDRWNPRGPPKTRPVQALFQRNPSSASAEFVDGKTLLHKCVENYCHEVDLIRELILAYPEALEMTDAMGYLPLHRALKRHRKTHVPSLELIELLVKNAPNTIQAVALDGSLPLHLAAEHNTRASLEIVRYLVDAFPESTLRRDYQGLYPLHRALATDRPSAKVVECIASSFPQLLSMEDNGGLLPLHRALKDALAFQDKYDSDWNQTIEVLVKLNPMPLRNLAAGEQKTPLLQACEDNNSLSQVFSLIHEWPEQISTGGYSRMVFGVGR</sequence>
<organism evidence="4 5">
    <name type="scientific">Cylindrotheca closterium</name>
    <dbReference type="NCBI Taxonomy" id="2856"/>
    <lineage>
        <taxon>Eukaryota</taxon>
        <taxon>Sar</taxon>
        <taxon>Stramenopiles</taxon>
        <taxon>Ochrophyta</taxon>
        <taxon>Bacillariophyta</taxon>
        <taxon>Bacillariophyceae</taxon>
        <taxon>Bacillariophycidae</taxon>
        <taxon>Bacillariales</taxon>
        <taxon>Bacillariaceae</taxon>
        <taxon>Cylindrotheca</taxon>
    </lineage>
</organism>
<dbReference type="Gene3D" id="1.25.40.20">
    <property type="entry name" value="Ankyrin repeat-containing domain"/>
    <property type="match status" value="1"/>
</dbReference>
<keyword evidence="1" id="KW-0677">Repeat</keyword>
<keyword evidence="5" id="KW-1185">Reference proteome</keyword>
<proteinExistence type="predicted"/>
<name>A0AAD2G992_9STRA</name>
<dbReference type="SUPFAM" id="SSF48403">
    <property type="entry name" value="Ankyrin repeat"/>
    <property type="match status" value="1"/>
</dbReference>
<gene>
    <name evidence="4" type="ORF">CYCCA115_LOCUS22289</name>
</gene>
<dbReference type="Pfam" id="PF00023">
    <property type="entry name" value="Ank"/>
    <property type="match status" value="1"/>
</dbReference>
<dbReference type="PANTHER" id="PTHR24178:SF41">
    <property type="entry name" value="ANKYRIN-2 ISOFORM X1"/>
    <property type="match status" value="1"/>
</dbReference>
<dbReference type="EMBL" id="CAKOGP040002313">
    <property type="protein sequence ID" value="CAJ1966706.1"/>
    <property type="molecule type" value="Genomic_DNA"/>
</dbReference>
<dbReference type="AlphaFoldDB" id="A0AAD2G992"/>
<accession>A0AAD2G992</accession>
<evidence type="ECO:0000256" key="2">
    <source>
        <dbReference type="ARBA" id="ARBA00023043"/>
    </source>
</evidence>
<feature type="compositionally biased region" description="Polar residues" evidence="3">
    <location>
        <begin position="1"/>
        <end position="19"/>
    </location>
</feature>
<keyword evidence="2" id="KW-0040">ANK repeat</keyword>
<dbReference type="Proteomes" id="UP001295423">
    <property type="component" value="Unassembled WGS sequence"/>
</dbReference>
<dbReference type="InterPro" id="IPR002110">
    <property type="entry name" value="Ankyrin_rpt"/>
</dbReference>
<feature type="region of interest" description="Disordered" evidence="3">
    <location>
        <begin position="1"/>
        <end position="36"/>
    </location>
</feature>
<comment type="caution">
    <text evidence="4">The sequence shown here is derived from an EMBL/GenBank/DDBJ whole genome shotgun (WGS) entry which is preliminary data.</text>
</comment>
<dbReference type="SMART" id="SM00248">
    <property type="entry name" value="ANK"/>
    <property type="match status" value="4"/>
</dbReference>
<evidence type="ECO:0000256" key="3">
    <source>
        <dbReference type="SAM" id="MobiDB-lite"/>
    </source>
</evidence>
<dbReference type="InterPro" id="IPR036770">
    <property type="entry name" value="Ankyrin_rpt-contain_sf"/>
</dbReference>
<evidence type="ECO:0000313" key="4">
    <source>
        <dbReference type="EMBL" id="CAJ1966706.1"/>
    </source>
</evidence>
<evidence type="ECO:0000313" key="5">
    <source>
        <dbReference type="Proteomes" id="UP001295423"/>
    </source>
</evidence>
<reference evidence="4" key="1">
    <citation type="submission" date="2023-08" db="EMBL/GenBank/DDBJ databases">
        <authorList>
            <person name="Audoor S."/>
            <person name="Bilcke G."/>
        </authorList>
    </citation>
    <scope>NUCLEOTIDE SEQUENCE</scope>
</reference>
<protein>
    <submittedName>
        <fullName evidence="4">Uncharacterized protein</fullName>
    </submittedName>
</protein>